<dbReference type="PANTHER" id="PTHR10098">
    <property type="entry name" value="RAPSYN-RELATED"/>
    <property type="match status" value="1"/>
</dbReference>
<feature type="repeat" description="TPR" evidence="1">
    <location>
        <begin position="322"/>
        <end position="355"/>
    </location>
</feature>
<reference evidence="4 5" key="1">
    <citation type="submission" date="2024-09" db="EMBL/GenBank/DDBJ databases">
        <title>Floridaenema gen nov. (Aerosakkonemataceae, Aerosakkonematales ord. nov., Cyanobacteria) from benthic tropical and subtropical fresh waters, with the description of four new species.</title>
        <authorList>
            <person name="Moretto J.A."/>
            <person name="Berthold D.E."/>
            <person name="Lefler F.W."/>
            <person name="Huang I.-S."/>
            <person name="Laughinghouse H. IV."/>
        </authorList>
    </citation>
    <scope>NUCLEOTIDE SEQUENCE [LARGE SCALE GENOMIC DNA]</scope>
    <source>
        <strain evidence="4 5">BLCC-F46</strain>
    </source>
</reference>
<feature type="compositionally biased region" description="Basic and acidic residues" evidence="2">
    <location>
        <begin position="129"/>
        <end position="138"/>
    </location>
</feature>
<comment type="caution">
    <text evidence="4">The sequence shown here is derived from an EMBL/GenBank/DDBJ whole genome shotgun (WGS) entry which is preliminary data.</text>
</comment>
<dbReference type="Gene3D" id="1.25.40.10">
    <property type="entry name" value="Tetratricopeptide repeat domain"/>
    <property type="match status" value="2"/>
</dbReference>
<accession>A0ABV4WZY3</accession>
<dbReference type="InterPro" id="IPR024983">
    <property type="entry name" value="CHAT_dom"/>
</dbReference>
<dbReference type="Pfam" id="PF13424">
    <property type="entry name" value="TPR_12"/>
    <property type="match status" value="2"/>
</dbReference>
<dbReference type="InterPro" id="IPR019734">
    <property type="entry name" value="TPR_rpt"/>
</dbReference>
<dbReference type="RefSeq" id="WP_413269221.1">
    <property type="nucleotide sequence ID" value="NZ_JBHFNQ010000038.1"/>
</dbReference>
<dbReference type="PANTHER" id="PTHR10098:SF108">
    <property type="entry name" value="TETRATRICOPEPTIDE REPEAT PROTEIN 28"/>
    <property type="match status" value="1"/>
</dbReference>
<gene>
    <name evidence="4" type="ORF">ACE1CC_04225</name>
</gene>
<evidence type="ECO:0000313" key="5">
    <source>
        <dbReference type="Proteomes" id="UP001576774"/>
    </source>
</evidence>
<keyword evidence="1" id="KW-0802">TPR repeat</keyword>
<evidence type="ECO:0000256" key="1">
    <source>
        <dbReference type="PROSITE-ProRule" id="PRU00339"/>
    </source>
</evidence>
<dbReference type="Pfam" id="PF12770">
    <property type="entry name" value="CHAT"/>
    <property type="match status" value="1"/>
</dbReference>
<dbReference type="InterPro" id="IPR011990">
    <property type="entry name" value="TPR-like_helical_dom_sf"/>
</dbReference>
<name>A0ABV4WZY3_9CYAN</name>
<proteinExistence type="predicted"/>
<dbReference type="Proteomes" id="UP001576774">
    <property type="component" value="Unassembled WGS sequence"/>
</dbReference>
<evidence type="ECO:0000256" key="2">
    <source>
        <dbReference type="SAM" id="MobiDB-lite"/>
    </source>
</evidence>
<keyword evidence="5" id="KW-1185">Reference proteome</keyword>
<evidence type="ECO:0000313" key="4">
    <source>
        <dbReference type="EMBL" id="MFB2876079.1"/>
    </source>
</evidence>
<dbReference type="SMART" id="SM00028">
    <property type="entry name" value="TPR"/>
    <property type="match status" value="6"/>
</dbReference>
<dbReference type="SUPFAM" id="SSF48452">
    <property type="entry name" value="TPR-like"/>
    <property type="match status" value="2"/>
</dbReference>
<protein>
    <submittedName>
        <fullName evidence="4">CHAT domain-containing protein</fullName>
    </submittedName>
</protein>
<sequence>MRSPIQLIALFTLFSLEFPLGIKFATALSVSTQEVKSSQAKNYLGIGDRTISSTPQLIARRIFEPVRSTPTRDYSSLVRSIRSTPTTDYSSPRNRLILELLKPPSKEQIEQLRQFDRDYKRIEEQLRRREREEKKWREQQWQSTYQSTPQDLPPKPRQIAAKMLQRGIQEYQKSQFSTAIGIWQPALDIYRSEKDRNGEATVLKNLGNAYNSVGQYTKAIESLQLSLNIFRSKNNRKAEVSCLIGLGDAYHFLGQSSKAKEFYQQSLTIARSIGDRNGEARAMTRLGRDNTAGTSDRYMEVIEFLQEALVIAQGSGDRTIEVNALNNLATAYVSLGQGGKALIVYEQALKLAREIGDRSSEAHTLNSLGNAYFSLWQSKKTINFYSQALTIFRDISDRRSEGEVLNNLGFALLKTGHLIDAEKHLLDAIAIWESLRSAELSDKDRVSLFETQQTTYRLLQQVLIAQNKPELALEIAERGRARAFVELLAQRLASDPANSNVLSSLNKNNSANLSSPTLAQIQEIAKIQNTTIVQYSIVYDDFNSQGQTPPKESELYIWVIKPTGETKFEKVDLKLFQKQHNTSLSELVFTSRDSIGVRSLPIVKVVPRPGVQQRQQANLTQQLQQLHQILIAPIADRLPTDPNAKVTFIPQGELFLVPFPALQDQQGQYLIEKHTIITAPSIQVLALTRQQRQKANTGEVLVVGNPTMPSVAPGIGQLPEQLPSLPGAETEAKAIAPLFKTRPLIGNAATKATIVEQLPLARIVHFATHGLLDDVQGLESAIALAPSNNDNGLLTADEILNLKLNAELVVLSACNTGRGRITGDGVVGLSRSLISAGVSSVIVSLWAVPDAPTASLMTEFYQNWQNNSNKAQALRQAMLTTMKQHPDPKNWAAFTLIGEAE</sequence>
<feature type="domain" description="CHAT" evidence="3">
    <location>
        <begin position="622"/>
        <end position="899"/>
    </location>
</feature>
<organism evidence="4 5">
    <name type="scientific">Floridaenema aerugineum BLCC-F46</name>
    <dbReference type="NCBI Taxonomy" id="3153654"/>
    <lineage>
        <taxon>Bacteria</taxon>
        <taxon>Bacillati</taxon>
        <taxon>Cyanobacteriota</taxon>
        <taxon>Cyanophyceae</taxon>
        <taxon>Oscillatoriophycideae</taxon>
        <taxon>Aerosakkonematales</taxon>
        <taxon>Aerosakkonemataceae</taxon>
        <taxon>Floridanema</taxon>
        <taxon>Floridanema aerugineum</taxon>
    </lineage>
</organism>
<feature type="region of interest" description="Disordered" evidence="2">
    <location>
        <begin position="129"/>
        <end position="154"/>
    </location>
</feature>
<dbReference type="Pfam" id="PF13374">
    <property type="entry name" value="TPR_10"/>
    <property type="match status" value="1"/>
</dbReference>
<evidence type="ECO:0000259" key="3">
    <source>
        <dbReference type="Pfam" id="PF12770"/>
    </source>
</evidence>
<dbReference type="PROSITE" id="PS50005">
    <property type="entry name" value="TPR"/>
    <property type="match status" value="2"/>
</dbReference>
<dbReference type="EMBL" id="JBHFNQ010000038">
    <property type="protein sequence ID" value="MFB2876079.1"/>
    <property type="molecule type" value="Genomic_DNA"/>
</dbReference>
<feature type="repeat" description="TPR" evidence="1">
    <location>
        <begin position="200"/>
        <end position="233"/>
    </location>
</feature>